<dbReference type="SUPFAM" id="SSF53383">
    <property type="entry name" value="PLP-dependent transferases"/>
    <property type="match status" value="1"/>
</dbReference>
<dbReference type="InterPro" id="IPR015421">
    <property type="entry name" value="PyrdxlP-dep_Trfase_major"/>
</dbReference>
<dbReference type="PANTHER" id="PTHR43094">
    <property type="entry name" value="AMINOTRANSFERASE"/>
    <property type="match status" value="1"/>
</dbReference>
<comment type="similarity">
    <text evidence="1">Belongs to the class-III pyridoxal-phosphate-dependent aminotransferase family.</text>
</comment>
<dbReference type="InterPro" id="IPR015424">
    <property type="entry name" value="PyrdxlP-dep_Trfase"/>
</dbReference>
<dbReference type="Gene3D" id="3.40.640.10">
    <property type="entry name" value="Type I PLP-dependent aspartate aminotransferase-like (Major domain)"/>
    <property type="match status" value="1"/>
</dbReference>
<keyword evidence="3" id="KW-1185">Reference proteome</keyword>
<evidence type="ECO:0000256" key="1">
    <source>
        <dbReference type="ARBA" id="ARBA00008954"/>
    </source>
</evidence>
<dbReference type="RefSeq" id="WP_142279749.1">
    <property type="nucleotide sequence ID" value="NZ_MVHG01000425.1"/>
</dbReference>
<evidence type="ECO:0000313" key="3">
    <source>
        <dbReference type="Proteomes" id="UP000192707"/>
    </source>
</evidence>
<organism evidence="2 3">
    <name type="scientific">Mycobacterium arosiense ATCC BAA-1401 = DSM 45069</name>
    <dbReference type="NCBI Taxonomy" id="1265311"/>
    <lineage>
        <taxon>Bacteria</taxon>
        <taxon>Bacillati</taxon>
        <taxon>Actinomycetota</taxon>
        <taxon>Actinomycetes</taxon>
        <taxon>Mycobacteriales</taxon>
        <taxon>Mycobacteriaceae</taxon>
        <taxon>Mycobacterium</taxon>
        <taxon>Mycobacterium avium complex (MAC)</taxon>
    </lineage>
</organism>
<dbReference type="GO" id="GO:0030170">
    <property type="term" value="F:pyridoxal phosphate binding"/>
    <property type="evidence" value="ECO:0007669"/>
    <property type="project" value="InterPro"/>
</dbReference>
<accession>A0A1W9YMN7</accession>
<dbReference type="GO" id="GO:0005829">
    <property type="term" value="C:cytosol"/>
    <property type="evidence" value="ECO:0007669"/>
    <property type="project" value="TreeGrafter"/>
</dbReference>
<evidence type="ECO:0008006" key="4">
    <source>
        <dbReference type="Google" id="ProtNLM"/>
    </source>
</evidence>
<dbReference type="AlphaFoldDB" id="A0A1W9YMN7"/>
<protein>
    <recommendedName>
        <fullName evidence="4">Aspartate aminotransferase family protein</fullName>
    </recommendedName>
</protein>
<reference evidence="2 3" key="1">
    <citation type="submission" date="2016-12" db="EMBL/GenBank/DDBJ databases">
        <title>The new phylogeny of genus Mycobacterium.</title>
        <authorList>
            <person name="Tortoli E."/>
            <person name="Trovato A."/>
            <person name="Cirillo D.M."/>
        </authorList>
    </citation>
    <scope>NUCLEOTIDE SEQUENCE [LARGE SCALE GENOMIC DNA]</scope>
    <source>
        <strain evidence="2 3">DSM 45069</strain>
    </source>
</reference>
<gene>
    <name evidence="2" type="ORF">BST14_29245</name>
</gene>
<dbReference type="Proteomes" id="UP000192707">
    <property type="component" value="Unassembled WGS sequence"/>
</dbReference>
<feature type="non-terminal residue" evidence="2">
    <location>
        <position position="78"/>
    </location>
</feature>
<dbReference type="PANTHER" id="PTHR43094:SF1">
    <property type="entry name" value="AMINOTRANSFERASE CLASS-III"/>
    <property type="match status" value="1"/>
</dbReference>
<dbReference type="OrthoDB" id="3398487at2"/>
<dbReference type="GO" id="GO:0008483">
    <property type="term" value="F:transaminase activity"/>
    <property type="evidence" value="ECO:0007669"/>
    <property type="project" value="InterPro"/>
</dbReference>
<dbReference type="Pfam" id="PF00202">
    <property type="entry name" value="Aminotran_3"/>
    <property type="match status" value="1"/>
</dbReference>
<dbReference type="EMBL" id="MVHG01000425">
    <property type="protein sequence ID" value="ORA01299.1"/>
    <property type="molecule type" value="Genomic_DNA"/>
</dbReference>
<feature type="non-terminal residue" evidence="2">
    <location>
        <position position="1"/>
    </location>
</feature>
<dbReference type="InterPro" id="IPR005814">
    <property type="entry name" value="Aminotrans_3"/>
</dbReference>
<evidence type="ECO:0000313" key="2">
    <source>
        <dbReference type="EMBL" id="ORA01299.1"/>
    </source>
</evidence>
<name>A0A1W9YMN7_MYCAI</name>
<comment type="caution">
    <text evidence="2">The sequence shown here is derived from an EMBL/GenBank/DDBJ whole genome shotgun (WGS) entry which is preliminary data.</text>
</comment>
<sequence length="78" mass="8786">LPDFAHIDEPYWYANGGELSPAEFGRRAALQLEEKILELGAENVAAFVAEPFQGAGGMIFPPQSYWPEIQRICRQYDV</sequence>
<proteinExistence type="inferred from homology"/>